<comment type="caution">
    <text evidence="2">The sequence shown here is derived from an EMBL/GenBank/DDBJ whole genome shotgun (WGS) entry which is preliminary data.</text>
</comment>
<evidence type="ECO:0000313" key="2">
    <source>
        <dbReference type="EMBL" id="KJK49879.1"/>
    </source>
</evidence>
<dbReference type="OrthoDB" id="3430276at2"/>
<dbReference type="EMBL" id="JYJG01000071">
    <property type="protein sequence ID" value="KJK49879.1"/>
    <property type="molecule type" value="Genomic_DNA"/>
</dbReference>
<dbReference type="AlphaFoldDB" id="A0A0F0H2A4"/>
<dbReference type="Pfam" id="PF04149">
    <property type="entry name" value="DUF397"/>
    <property type="match status" value="1"/>
</dbReference>
<sequence length="59" mass="6454">MAAELTWKRSSYSGGEATSCVECAGDGRAVRVRDSKDVGGRWLEFPPAGWRAFLTSVQF</sequence>
<protein>
    <recommendedName>
        <fullName evidence="1">DUF397 domain-containing protein</fullName>
    </recommendedName>
</protein>
<accession>A0A0F0H2A4</accession>
<evidence type="ECO:0000313" key="3">
    <source>
        <dbReference type="Proteomes" id="UP000033393"/>
    </source>
</evidence>
<evidence type="ECO:0000259" key="1">
    <source>
        <dbReference type="Pfam" id="PF04149"/>
    </source>
</evidence>
<name>A0A0F0H2A4_LENAE</name>
<gene>
    <name evidence="2" type="ORF">UK23_12800</name>
</gene>
<dbReference type="InterPro" id="IPR007278">
    <property type="entry name" value="DUF397"/>
</dbReference>
<feature type="domain" description="DUF397" evidence="1">
    <location>
        <begin position="5"/>
        <end position="57"/>
    </location>
</feature>
<keyword evidence="3" id="KW-1185">Reference proteome</keyword>
<organism evidence="2 3">
    <name type="scientific">Lentzea aerocolonigenes</name>
    <name type="common">Lechevalieria aerocolonigenes</name>
    <name type="synonym">Saccharothrix aerocolonigenes</name>
    <dbReference type="NCBI Taxonomy" id="68170"/>
    <lineage>
        <taxon>Bacteria</taxon>
        <taxon>Bacillati</taxon>
        <taxon>Actinomycetota</taxon>
        <taxon>Actinomycetes</taxon>
        <taxon>Pseudonocardiales</taxon>
        <taxon>Pseudonocardiaceae</taxon>
        <taxon>Lentzea</taxon>
    </lineage>
</organism>
<dbReference type="RefSeq" id="WP_045311680.1">
    <property type="nucleotide sequence ID" value="NZ_JYJG01000071.1"/>
</dbReference>
<dbReference type="Proteomes" id="UP000033393">
    <property type="component" value="Unassembled WGS sequence"/>
</dbReference>
<dbReference type="PATRIC" id="fig|68170.10.peg.2138"/>
<reference evidence="2 3" key="1">
    <citation type="submission" date="2015-02" db="EMBL/GenBank/DDBJ databases">
        <authorList>
            <person name="Ju K.-S."/>
            <person name="Doroghazi J.R."/>
            <person name="Metcalf W."/>
        </authorList>
    </citation>
    <scope>NUCLEOTIDE SEQUENCE [LARGE SCALE GENOMIC DNA]</scope>
    <source>
        <strain evidence="2 3">NRRL B-16140</strain>
    </source>
</reference>
<proteinExistence type="predicted"/>